<reference evidence="2" key="1">
    <citation type="submission" date="2017-09" db="EMBL/GenBank/DDBJ databases">
        <title>Depth-based differentiation of microbial function through sediment-hosted aquifers and enrichment of novel symbionts in the deep terrestrial subsurface.</title>
        <authorList>
            <person name="Probst A.J."/>
            <person name="Ladd B."/>
            <person name="Jarett J.K."/>
            <person name="Geller-Mcgrath D.E."/>
            <person name="Sieber C.M.K."/>
            <person name="Emerson J.B."/>
            <person name="Anantharaman K."/>
            <person name="Thomas B.C."/>
            <person name="Malmstrom R."/>
            <person name="Stieglmeier M."/>
            <person name="Klingl A."/>
            <person name="Woyke T."/>
            <person name="Ryan C.M."/>
            <person name="Banfield J.F."/>
        </authorList>
    </citation>
    <scope>NUCLEOTIDE SEQUENCE [LARGE SCALE GENOMIC DNA]</scope>
</reference>
<gene>
    <name evidence="1" type="ORF">COT97_05635</name>
</gene>
<evidence type="ECO:0000313" key="1">
    <source>
        <dbReference type="EMBL" id="PIR93618.1"/>
    </source>
</evidence>
<comment type="caution">
    <text evidence="1">The sequence shown here is derived from an EMBL/GenBank/DDBJ whole genome shotgun (WGS) entry which is preliminary data.</text>
</comment>
<dbReference type="AlphaFoldDB" id="A0A2H0V3I7"/>
<protein>
    <submittedName>
        <fullName evidence="1">Uncharacterized protein</fullName>
    </submittedName>
</protein>
<accession>A0A2H0V3I7</accession>
<evidence type="ECO:0000313" key="2">
    <source>
        <dbReference type="Proteomes" id="UP000229901"/>
    </source>
</evidence>
<proteinExistence type="predicted"/>
<organism evidence="1 2">
    <name type="scientific">Candidatus Falkowbacteria bacterium CG10_big_fil_rev_8_21_14_0_10_39_11</name>
    <dbReference type="NCBI Taxonomy" id="1974565"/>
    <lineage>
        <taxon>Bacteria</taxon>
        <taxon>Candidatus Falkowiibacteriota</taxon>
    </lineage>
</organism>
<sequence>MERGTTYEAFCDNCGCEIKSADQIFNSCKFAKLIGNTSNCLCKRCFKYQEAEFERLDSENRREGTRKLKELEYKFRRITSKW</sequence>
<name>A0A2H0V3I7_9BACT</name>
<dbReference type="Proteomes" id="UP000229901">
    <property type="component" value="Unassembled WGS sequence"/>
</dbReference>
<dbReference type="EMBL" id="PFAP01000047">
    <property type="protein sequence ID" value="PIR93618.1"/>
    <property type="molecule type" value="Genomic_DNA"/>
</dbReference>